<keyword evidence="12" id="KW-0804">Transcription</keyword>
<keyword evidence="11" id="KW-0805">Transcription regulation</keyword>
<dbReference type="AlphaFoldDB" id="A0A673LB62"/>
<evidence type="ECO:0000256" key="15">
    <source>
        <dbReference type="ARBA" id="ARBA00049353"/>
    </source>
</evidence>
<dbReference type="InterPro" id="IPR003889">
    <property type="entry name" value="FYrich_C"/>
</dbReference>
<dbReference type="PROSITE" id="PS50280">
    <property type="entry name" value="SET"/>
    <property type="match status" value="1"/>
</dbReference>
<evidence type="ECO:0000256" key="1">
    <source>
        <dbReference type="ARBA" id="ARBA00004123"/>
    </source>
</evidence>
<dbReference type="GO" id="GO:0003713">
    <property type="term" value="F:transcription coactivator activity"/>
    <property type="evidence" value="ECO:0007669"/>
    <property type="project" value="TreeGrafter"/>
</dbReference>
<keyword evidence="6" id="KW-0479">Metal-binding</keyword>
<dbReference type="InterPro" id="IPR046341">
    <property type="entry name" value="SET_dom_sf"/>
</dbReference>
<dbReference type="Pfam" id="PF05964">
    <property type="entry name" value="FYRN"/>
    <property type="match status" value="1"/>
</dbReference>
<dbReference type="Gene3D" id="3.30.160.360">
    <property type="match status" value="1"/>
</dbReference>
<name>A0A673LB62_9TELE</name>
<keyword evidence="7" id="KW-0677">Repeat</keyword>
<evidence type="ECO:0000313" key="18">
    <source>
        <dbReference type="Ensembl" id="ENSSRHP00000076324.1"/>
    </source>
</evidence>
<dbReference type="PROSITE" id="PS51543">
    <property type="entry name" value="FYRC"/>
    <property type="match status" value="1"/>
</dbReference>
<feature type="domain" description="SET" evidence="16">
    <location>
        <begin position="275"/>
        <end position="391"/>
    </location>
</feature>
<dbReference type="InterPro" id="IPR003616">
    <property type="entry name" value="Post-SET_dom"/>
</dbReference>
<evidence type="ECO:0000256" key="8">
    <source>
        <dbReference type="ARBA" id="ARBA00022771"/>
    </source>
</evidence>
<dbReference type="SMART" id="SM00508">
    <property type="entry name" value="PostSET"/>
    <property type="match status" value="1"/>
</dbReference>
<dbReference type="InterPro" id="IPR003888">
    <property type="entry name" value="FYrich_N"/>
</dbReference>
<dbReference type="SUPFAM" id="SSF82199">
    <property type="entry name" value="SET domain"/>
    <property type="match status" value="1"/>
</dbReference>
<dbReference type="Pfam" id="PF05965">
    <property type="entry name" value="FYRC"/>
    <property type="match status" value="1"/>
</dbReference>
<evidence type="ECO:0000256" key="3">
    <source>
        <dbReference type="ARBA" id="ARBA00022603"/>
    </source>
</evidence>
<evidence type="ECO:0000256" key="12">
    <source>
        <dbReference type="ARBA" id="ARBA00023163"/>
    </source>
</evidence>
<keyword evidence="2" id="KW-0597">Phosphoprotein</keyword>
<dbReference type="SMART" id="SM00317">
    <property type="entry name" value="SET"/>
    <property type="match status" value="1"/>
</dbReference>
<dbReference type="InterPro" id="IPR001214">
    <property type="entry name" value="SET_dom"/>
</dbReference>
<dbReference type="EC" id="2.1.1.364" evidence="14"/>
<dbReference type="PANTHER" id="PTHR45888">
    <property type="entry name" value="HL01030P-RELATED"/>
    <property type="match status" value="1"/>
</dbReference>
<comment type="subcellular location">
    <subcellularLocation>
        <location evidence="1">Nucleus</location>
    </subcellularLocation>
</comment>
<keyword evidence="4" id="KW-0808">Transferase</keyword>
<evidence type="ECO:0000259" key="16">
    <source>
        <dbReference type="PROSITE" id="PS50280"/>
    </source>
</evidence>
<dbReference type="Gene3D" id="2.170.270.10">
    <property type="entry name" value="SET domain"/>
    <property type="match status" value="1"/>
</dbReference>
<evidence type="ECO:0000256" key="7">
    <source>
        <dbReference type="ARBA" id="ARBA00022737"/>
    </source>
</evidence>
<dbReference type="FunFam" id="2.170.270.10:FF:000003">
    <property type="entry name" value="Histone-lysine N-methyltransferase"/>
    <property type="match status" value="1"/>
</dbReference>
<comment type="catalytic activity">
    <reaction evidence="15">
        <text>L-lysyl(4)-[histone H3] + S-adenosyl-L-methionine = N(6)-methyl-L-lysyl(4)-[histone H3] + S-adenosyl-L-homocysteine + H(+)</text>
        <dbReference type="Rhea" id="RHEA:60264"/>
        <dbReference type="Rhea" id="RHEA-COMP:15543"/>
        <dbReference type="Rhea" id="RHEA-COMP:15547"/>
        <dbReference type="ChEBI" id="CHEBI:15378"/>
        <dbReference type="ChEBI" id="CHEBI:29969"/>
        <dbReference type="ChEBI" id="CHEBI:57856"/>
        <dbReference type="ChEBI" id="CHEBI:59789"/>
        <dbReference type="ChEBI" id="CHEBI:61929"/>
        <dbReference type="EC" id="2.1.1.364"/>
    </reaction>
    <physiologicalReaction direction="left-to-right" evidence="15">
        <dbReference type="Rhea" id="RHEA:60265"/>
    </physiologicalReaction>
</comment>
<keyword evidence="9" id="KW-0862">Zinc</keyword>
<evidence type="ECO:0000256" key="10">
    <source>
        <dbReference type="ARBA" id="ARBA00022853"/>
    </source>
</evidence>
<dbReference type="GO" id="GO:0008270">
    <property type="term" value="F:zinc ion binding"/>
    <property type="evidence" value="ECO:0007669"/>
    <property type="project" value="UniProtKB-KW"/>
</dbReference>
<dbReference type="GO" id="GO:0045944">
    <property type="term" value="P:positive regulation of transcription by RNA polymerase II"/>
    <property type="evidence" value="ECO:0007669"/>
    <property type="project" value="TreeGrafter"/>
</dbReference>
<dbReference type="Pfam" id="PF00856">
    <property type="entry name" value="SET"/>
    <property type="match status" value="1"/>
</dbReference>
<evidence type="ECO:0000313" key="19">
    <source>
        <dbReference type="Proteomes" id="UP000472270"/>
    </source>
</evidence>
<dbReference type="Ensembl" id="ENSSRHT00000078401.1">
    <property type="protein sequence ID" value="ENSSRHP00000076324.1"/>
    <property type="gene ID" value="ENSSRHG00000037903.1"/>
</dbReference>
<dbReference type="SMART" id="SM00542">
    <property type="entry name" value="FYRC"/>
    <property type="match status" value="1"/>
</dbReference>
<dbReference type="GO" id="GO:0140945">
    <property type="term" value="F:histone H3K4 monomethyltransferase activity"/>
    <property type="evidence" value="ECO:0007669"/>
    <property type="project" value="UniProtKB-EC"/>
</dbReference>
<dbReference type="GO" id="GO:0032259">
    <property type="term" value="P:methylation"/>
    <property type="evidence" value="ECO:0007669"/>
    <property type="project" value="UniProtKB-KW"/>
</dbReference>
<protein>
    <recommendedName>
        <fullName evidence="14">[histone H3]-lysine(4) N-methyltransferase</fullName>
        <ecNumber evidence="14">2.1.1.364</ecNumber>
    </recommendedName>
</protein>
<keyword evidence="8" id="KW-0863">Zinc-finger</keyword>
<evidence type="ECO:0000256" key="2">
    <source>
        <dbReference type="ARBA" id="ARBA00022553"/>
    </source>
</evidence>
<sequence>MLCHQHRPRGSGTAAGLHLEQQLRCFSVFRRVFVQRDELRQLAAAVQQPERGHTFRVGSLLFHAMGQLPPTLLPTFHSSIAIFPPGYEASRLYWSMRHGQKRCRYVCSVEEHEGRPEFSIRVIEQGYEDLVLTDTTAKGVWDKVLVPVAERRAETGMLRLFPVYLKGEDLFGLTISAVTRIVESLPGVEACSRYRFRYGRNPMLVLPLSINPSGCARSEFKNCMCKKLFLRVLTLNLASHCIQNSAVAERGSSHSKHFVHSKSSQYRRLTSDWKTNVYLAHSHIQGLGLFAARDIEKQTMVIEYMGDILRAEVAMRKELLYKAKNRPAYMFRIDSERVIDATRSGSPARYINHSCSPNCVAEVVTFERGHKIIISAARRIERGEELCYDYKLTPVADQSKIPCHCGAANCRKWIN</sequence>
<keyword evidence="3" id="KW-0489">Methyltransferase</keyword>
<keyword evidence="19" id="KW-1185">Reference proteome</keyword>
<accession>A0A673LB62</accession>
<proteinExistence type="predicted"/>
<dbReference type="PROSITE" id="PS50868">
    <property type="entry name" value="POST_SET"/>
    <property type="match status" value="1"/>
</dbReference>
<evidence type="ECO:0000256" key="6">
    <source>
        <dbReference type="ARBA" id="ARBA00022723"/>
    </source>
</evidence>
<organism evidence="18 19">
    <name type="scientific">Sinocyclocheilus rhinocerous</name>
    <dbReference type="NCBI Taxonomy" id="307959"/>
    <lineage>
        <taxon>Eukaryota</taxon>
        <taxon>Metazoa</taxon>
        <taxon>Chordata</taxon>
        <taxon>Craniata</taxon>
        <taxon>Vertebrata</taxon>
        <taxon>Euteleostomi</taxon>
        <taxon>Actinopterygii</taxon>
        <taxon>Neopterygii</taxon>
        <taxon>Teleostei</taxon>
        <taxon>Ostariophysi</taxon>
        <taxon>Cypriniformes</taxon>
        <taxon>Cyprinidae</taxon>
        <taxon>Cyprininae</taxon>
        <taxon>Sinocyclocheilus</taxon>
    </lineage>
</organism>
<dbReference type="SMART" id="SM00541">
    <property type="entry name" value="FYRN"/>
    <property type="match status" value="1"/>
</dbReference>
<dbReference type="PROSITE" id="PS51542">
    <property type="entry name" value="FYRN"/>
    <property type="match status" value="1"/>
</dbReference>
<reference evidence="18" key="2">
    <citation type="submission" date="2025-09" db="UniProtKB">
        <authorList>
            <consortium name="Ensembl"/>
        </authorList>
    </citation>
    <scope>IDENTIFICATION</scope>
</reference>
<keyword evidence="10" id="KW-0156">Chromatin regulator</keyword>
<feature type="domain" description="Post-SET" evidence="17">
    <location>
        <begin position="399"/>
        <end position="415"/>
    </location>
</feature>
<dbReference type="PANTHER" id="PTHR45888:SF1">
    <property type="entry name" value="HISTONE-LYSINE N-METHYLTRANSFERASE 2C"/>
    <property type="match status" value="1"/>
</dbReference>
<evidence type="ECO:0000256" key="14">
    <source>
        <dbReference type="ARBA" id="ARBA00023620"/>
    </source>
</evidence>
<evidence type="ECO:0000259" key="17">
    <source>
        <dbReference type="PROSITE" id="PS50868"/>
    </source>
</evidence>
<keyword evidence="5" id="KW-0949">S-adenosyl-L-methionine</keyword>
<dbReference type="FunFam" id="3.30.160.360:FF:000001">
    <property type="entry name" value="Histone-lysine N-methyltransferase"/>
    <property type="match status" value="1"/>
</dbReference>
<evidence type="ECO:0000256" key="4">
    <source>
        <dbReference type="ARBA" id="ARBA00022679"/>
    </source>
</evidence>
<keyword evidence="13" id="KW-0539">Nucleus</keyword>
<evidence type="ECO:0000256" key="11">
    <source>
        <dbReference type="ARBA" id="ARBA00023015"/>
    </source>
</evidence>
<dbReference type="Proteomes" id="UP000472270">
    <property type="component" value="Unassembled WGS sequence"/>
</dbReference>
<dbReference type="GO" id="GO:0044666">
    <property type="term" value="C:MLL3/4 complex"/>
    <property type="evidence" value="ECO:0007669"/>
    <property type="project" value="TreeGrafter"/>
</dbReference>
<evidence type="ECO:0000256" key="13">
    <source>
        <dbReference type="ARBA" id="ARBA00023242"/>
    </source>
</evidence>
<reference evidence="18" key="1">
    <citation type="submission" date="2025-08" db="UniProtKB">
        <authorList>
            <consortium name="Ensembl"/>
        </authorList>
    </citation>
    <scope>IDENTIFICATION</scope>
</reference>
<evidence type="ECO:0000256" key="5">
    <source>
        <dbReference type="ARBA" id="ARBA00022691"/>
    </source>
</evidence>
<evidence type="ECO:0000256" key="9">
    <source>
        <dbReference type="ARBA" id="ARBA00022833"/>
    </source>
</evidence>